<dbReference type="InterPro" id="IPR011761">
    <property type="entry name" value="ATP-grasp"/>
</dbReference>
<dbReference type="GO" id="GO:0009432">
    <property type="term" value="P:SOS response"/>
    <property type="evidence" value="ECO:0007669"/>
    <property type="project" value="TreeGrafter"/>
</dbReference>
<evidence type="ECO:0000313" key="4">
    <source>
        <dbReference type="EMBL" id="PIR43361.1"/>
    </source>
</evidence>
<dbReference type="PANTHER" id="PTHR21621">
    <property type="entry name" value="RIBOSOMAL PROTEIN S6 MODIFICATION PROTEIN"/>
    <property type="match status" value="1"/>
</dbReference>
<comment type="cofactor">
    <cofactor evidence="1">
        <name>Mg(2+)</name>
        <dbReference type="ChEBI" id="CHEBI:18420"/>
    </cofactor>
</comment>
<dbReference type="InterPro" id="IPR013651">
    <property type="entry name" value="ATP-grasp_RimK-type"/>
</dbReference>
<dbReference type="GO" id="GO:0005524">
    <property type="term" value="F:ATP binding"/>
    <property type="evidence" value="ECO:0007669"/>
    <property type="project" value="UniProtKB-UniRule"/>
</dbReference>
<accession>A0A2H0R9Z9</accession>
<keyword evidence="2" id="KW-0547">Nucleotide-binding</keyword>
<evidence type="ECO:0000259" key="3">
    <source>
        <dbReference type="PROSITE" id="PS50975"/>
    </source>
</evidence>
<dbReference type="PANTHER" id="PTHR21621:SF0">
    <property type="entry name" value="BETA-CITRYLGLUTAMATE SYNTHASE B-RELATED"/>
    <property type="match status" value="1"/>
</dbReference>
<dbReference type="GO" id="GO:0018169">
    <property type="term" value="F:ribosomal S6-glutamic acid ligase activity"/>
    <property type="evidence" value="ECO:0007669"/>
    <property type="project" value="TreeGrafter"/>
</dbReference>
<dbReference type="PROSITE" id="PS50975">
    <property type="entry name" value="ATP_GRASP"/>
    <property type="match status" value="1"/>
</dbReference>
<dbReference type="Gene3D" id="3.30.470.20">
    <property type="entry name" value="ATP-grasp fold, B domain"/>
    <property type="match status" value="1"/>
</dbReference>
<evidence type="ECO:0000256" key="1">
    <source>
        <dbReference type="ARBA" id="ARBA00001946"/>
    </source>
</evidence>
<organism evidence="4 5">
    <name type="scientific">candidate division WWE3 bacterium CG10_big_fil_rev_8_21_14_0_10_32_10</name>
    <dbReference type="NCBI Taxonomy" id="1975090"/>
    <lineage>
        <taxon>Bacteria</taxon>
        <taxon>Katanobacteria</taxon>
    </lineage>
</organism>
<dbReference type="GO" id="GO:0046872">
    <property type="term" value="F:metal ion binding"/>
    <property type="evidence" value="ECO:0007669"/>
    <property type="project" value="InterPro"/>
</dbReference>
<evidence type="ECO:0000313" key="5">
    <source>
        <dbReference type="Proteomes" id="UP000230214"/>
    </source>
</evidence>
<evidence type="ECO:0000256" key="2">
    <source>
        <dbReference type="PROSITE-ProRule" id="PRU00409"/>
    </source>
</evidence>
<feature type="domain" description="ATP-grasp" evidence="3">
    <location>
        <begin position="111"/>
        <end position="299"/>
    </location>
</feature>
<dbReference type="Pfam" id="PF18030">
    <property type="entry name" value="Rimk_N"/>
    <property type="match status" value="1"/>
</dbReference>
<sequence length="299" mass="34764">MKKILILSRFAKEYEPKRLKEEALKLGYEADIVKYGQISFGVYNNKPYIKLPNNLVITDYNYVIPRSSSKNGSSMIAVKNVILQYILELQVPALNQQTFKNYPLLGKIEQGFLMAKSNIPTIDYYSFGSKKGWDIFLQKSNIEFPLIVKGRFGSHGRTVRLVNNIEELKSDAKKYTKDSVLVQPVLPVKQWYRCIVVKNKAGDYEYLGEMRHRQKQKYQHPGFNFIEEKLVKLNDSRMEELKDICIKAATLFDCDYCGIDVLYREDTKQFVISEVNRTAQFKYFEKRTGVNVADKLLSQ</sequence>
<dbReference type="EMBL" id="PCXU01000026">
    <property type="protein sequence ID" value="PIR43361.1"/>
    <property type="molecule type" value="Genomic_DNA"/>
</dbReference>
<name>A0A2H0R9Z9_UNCKA</name>
<dbReference type="Proteomes" id="UP000230214">
    <property type="component" value="Unassembled WGS sequence"/>
</dbReference>
<dbReference type="SUPFAM" id="SSF56059">
    <property type="entry name" value="Glutathione synthetase ATP-binding domain-like"/>
    <property type="match status" value="1"/>
</dbReference>
<keyword evidence="2" id="KW-0067">ATP-binding</keyword>
<dbReference type="Gene3D" id="3.40.50.20">
    <property type="match status" value="1"/>
</dbReference>
<dbReference type="InterPro" id="IPR041107">
    <property type="entry name" value="Rimk_N"/>
</dbReference>
<proteinExistence type="predicted"/>
<protein>
    <recommendedName>
        <fullName evidence="3">ATP-grasp domain-containing protein</fullName>
    </recommendedName>
</protein>
<gene>
    <name evidence="4" type="ORF">COV24_03140</name>
</gene>
<reference evidence="4 5" key="1">
    <citation type="submission" date="2017-09" db="EMBL/GenBank/DDBJ databases">
        <title>Depth-based differentiation of microbial function through sediment-hosted aquifers and enrichment of novel symbionts in the deep terrestrial subsurface.</title>
        <authorList>
            <person name="Probst A.J."/>
            <person name="Ladd B."/>
            <person name="Jarett J.K."/>
            <person name="Geller-Mcgrath D.E."/>
            <person name="Sieber C.M."/>
            <person name="Emerson J.B."/>
            <person name="Anantharaman K."/>
            <person name="Thomas B.C."/>
            <person name="Malmstrom R."/>
            <person name="Stieglmeier M."/>
            <person name="Klingl A."/>
            <person name="Woyke T."/>
            <person name="Ryan C.M."/>
            <person name="Banfield J.F."/>
        </authorList>
    </citation>
    <scope>NUCLEOTIDE SEQUENCE [LARGE SCALE GENOMIC DNA]</scope>
    <source>
        <strain evidence="4">CG10_big_fil_rev_8_21_14_0_10_32_10</strain>
    </source>
</reference>
<dbReference type="Gene3D" id="3.30.1490.20">
    <property type="entry name" value="ATP-grasp fold, A domain"/>
    <property type="match status" value="1"/>
</dbReference>
<dbReference type="Pfam" id="PF08443">
    <property type="entry name" value="RimK"/>
    <property type="match status" value="1"/>
</dbReference>
<comment type="caution">
    <text evidence="4">The sequence shown here is derived from an EMBL/GenBank/DDBJ whole genome shotgun (WGS) entry which is preliminary data.</text>
</comment>
<dbReference type="AlphaFoldDB" id="A0A2H0R9Z9"/>
<dbReference type="GO" id="GO:0005737">
    <property type="term" value="C:cytoplasm"/>
    <property type="evidence" value="ECO:0007669"/>
    <property type="project" value="TreeGrafter"/>
</dbReference>
<dbReference type="InterPro" id="IPR013815">
    <property type="entry name" value="ATP_grasp_subdomain_1"/>
</dbReference>